<dbReference type="Proteomes" id="UP000095287">
    <property type="component" value="Unplaced"/>
</dbReference>
<accession>A0A1I7Z145</accession>
<sequence>MVALSLDAPLKEGSHSFKDEMDIMEVSVPILLHSFTQFRCKPRSARSLKTPRMSSQLVITRNMSSALRSLSLLCAFSTLSVYANVYNRYVPQMTDGAQQYLVGKKVKISIELVAKYGASQQVVDVAKRAIISHFTTVEIASGNEAHEIGTEMERAFGGFWMVGIFDSQFDVAYTITRRSPRYLLFAAGDYNILLAEELTVGARVSNSRPF</sequence>
<organism evidence="1 2">
    <name type="scientific">Steinernema glaseri</name>
    <dbReference type="NCBI Taxonomy" id="37863"/>
    <lineage>
        <taxon>Eukaryota</taxon>
        <taxon>Metazoa</taxon>
        <taxon>Ecdysozoa</taxon>
        <taxon>Nematoda</taxon>
        <taxon>Chromadorea</taxon>
        <taxon>Rhabditida</taxon>
        <taxon>Tylenchina</taxon>
        <taxon>Panagrolaimomorpha</taxon>
        <taxon>Strongyloidoidea</taxon>
        <taxon>Steinernematidae</taxon>
        <taxon>Steinernema</taxon>
    </lineage>
</organism>
<dbReference type="AlphaFoldDB" id="A0A1I7Z145"/>
<evidence type="ECO:0000313" key="1">
    <source>
        <dbReference type="Proteomes" id="UP000095287"/>
    </source>
</evidence>
<reference evidence="2" key="1">
    <citation type="submission" date="2016-11" db="UniProtKB">
        <authorList>
            <consortium name="WormBaseParasite"/>
        </authorList>
    </citation>
    <scope>IDENTIFICATION</scope>
</reference>
<dbReference type="WBParaSite" id="L893_g21778.t1">
    <property type="protein sequence ID" value="L893_g21778.t1"/>
    <property type="gene ID" value="L893_g21778"/>
</dbReference>
<proteinExistence type="predicted"/>
<protein>
    <submittedName>
        <fullName evidence="2">DUF4430 domain-containing protein</fullName>
    </submittedName>
</protein>
<evidence type="ECO:0000313" key="2">
    <source>
        <dbReference type="WBParaSite" id="L893_g21778.t1"/>
    </source>
</evidence>
<keyword evidence="1" id="KW-1185">Reference proteome</keyword>
<name>A0A1I7Z145_9BILA</name>